<dbReference type="RefSeq" id="WP_188629465.1">
    <property type="nucleotide sequence ID" value="NZ_BMKE01000010.1"/>
</dbReference>
<dbReference type="EMBL" id="BMKE01000010">
    <property type="protein sequence ID" value="GGB42479.1"/>
    <property type="molecule type" value="Genomic_DNA"/>
</dbReference>
<reference evidence="2" key="1">
    <citation type="journal article" date="2019" name="Int. J. Syst. Evol. Microbiol.">
        <title>The Global Catalogue of Microorganisms (GCM) 10K type strain sequencing project: providing services to taxonomists for standard genome sequencing and annotation.</title>
        <authorList>
            <consortium name="The Broad Institute Genomics Platform"/>
            <consortium name="The Broad Institute Genome Sequencing Center for Infectious Disease"/>
            <person name="Wu L."/>
            <person name="Ma J."/>
        </authorList>
    </citation>
    <scope>NUCLEOTIDE SEQUENCE [LARGE SCALE GENOMIC DNA]</scope>
    <source>
        <strain evidence="2">CGMCC 1.15923</strain>
    </source>
</reference>
<gene>
    <name evidence="1" type="ORF">GCM10011502_14740</name>
</gene>
<dbReference type="Proteomes" id="UP000646152">
    <property type="component" value="Unassembled WGS sequence"/>
</dbReference>
<comment type="caution">
    <text evidence="1">The sequence shown here is derived from an EMBL/GenBank/DDBJ whole genome shotgun (WGS) entry which is preliminary data.</text>
</comment>
<evidence type="ECO:0000313" key="1">
    <source>
        <dbReference type="EMBL" id="GGB42479.1"/>
    </source>
</evidence>
<keyword evidence="2" id="KW-1185">Reference proteome</keyword>
<dbReference type="Gene3D" id="1.10.8.650">
    <property type="entry name" value="Uncharacterised protein PF13642 yp_926445, C-terminal domain"/>
    <property type="match status" value="1"/>
</dbReference>
<accession>A0ABQ1IJQ4</accession>
<dbReference type="InterPro" id="IPR025284">
    <property type="entry name" value="DUF4144"/>
</dbReference>
<dbReference type="Pfam" id="PF13642">
    <property type="entry name" value="DUF4144"/>
    <property type="match status" value="1"/>
</dbReference>
<evidence type="ECO:0000313" key="2">
    <source>
        <dbReference type="Proteomes" id="UP000646152"/>
    </source>
</evidence>
<name>A0ABQ1IJQ4_9GAMM</name>
<sequence>MAIQWPVIIEFGQGHDYAWAADLDEVTEHRLEAGDCLLDSLGQVHILSQTNGAGLYWQLEDEVVSVPQLNIRLQGYAAGLGVCCTSKLVVRTPMDAIALVAWLEQQ</sequence>
<protein>
    <submittedName>
        <fullName evidence="1">Uncharacterized protein</fullName>
    </submittedName>
</protein>
<proteinExistence type="predicted"/>
<organism evidence="1 2">
    <name type="scientific">Oceanisphaera marina</name>
    <dbReference type="NCBI Taxonomy" id="2017550"/>
    <lineage>
        <taxon>Bacteria</taxon>
        <taxon>Pseudomonadati</taxon>
        <taxon>Pseudomonadota</taxon>
        <taxon>Gammaproteobacteria</taxon>
        <taxon>Aeromonadales</taxon>
        <taxon>Aeromonadaceae</taxon>
        <taxon>Oceanisphaera</taxon>
    </lineage>
</organism>